<comment type="caution">
    <text evidence="5">The sequence shown here is derived from an EMBL/GenBank/DDBJ whole genome shotgun (WGS) entry which is preliminary data.</text>
</comment>
<evidence type="ECO:0000313" key="6">
    <source>
        <dbReference type="Proteomes" id="UP000051124"/>
    </source>
</evidence>
<organism evidence="5 6">
    <name type="scientific">candidate division TA06 bacterium DG_26</name>
    <dbReference type="NCBI Taxonomy" id="1703771"/>
    <lineage>
        <taxon>Bacteria</taxon>
        <taxon>Bacteria division TA06</taxon>
    </lineage>
</organism>
<evidence type="ECO:0000259" key="4">
    <source>
        <dbReference type="PROSITE" id="PS51379"/>
    </source>
</evidence>
<evidence type="ECO:0000256" key="3">
    <source>
        <dbReference type="ARBA" id="ARBA00023014"/>
    </source>
</evidence>
<protein>
    <submittedName>
        <fullName evidence="5">4Fe-4S ferredoxin</fullName>
    </submittedName>
</protein>
<keyword evidence="1" id="KW-0479">Metal-binding</keyword>
<dbReference type="Pfam" id="PF12838">
    <property type="entry name" value="Fer4_7"/>
    <property type="match status" value="1"/>
</dbReference>
<dbReference type="Gene3D" id="3.30.70.20">
    <property type="match status" value="1"/>
</dbReference>
<proteinExistence type="predicted"/>
<dbReference type="PANTHER" id="PTHR43122:SF1">
    <property type="entry name" value="IRON-SULFUR-BINDING PROTEIN"/>
    <property type="match status" value="1"/>
</dbReference>
<dbReference type="InterPro" id="IPR017896">
    <property type="entry name" value="4Fe4S_Fe-S-bd"/>
</dbReference>
<dbReference type="PANTHER" id="PTHR43122">
    <property type="entry name" value="FERREDOXIN SUBUNIT OF PYRUVATE:FLAVODOXIN OXIDOREDUCTASE-RELATED"/>
    <property type="match status" value="1"/>
</dbReference>
<dbReference type="GO" id="GO:0051536">
    <property type="term" value="F:iron-sulfur cluster binding"/>
    <property type="evidence" value="ECO:0007669"/>
    <property type="project" value="UniProtKB-KW"/>
</dbReference>
<reference evidence="5 6" key="1">
    <citation type="journal article" date="2015" name="Microbiome">
        <title>Genomic resolution of linkages in carbon, nitrogen, and sulfur cycling among widespread estuary sediment bacteria.</title>
        <authorList>
            <person name="Baker B.J."/>
            <person name="Lazar C.S."/>
            <person name="Teske A.P."/>
            <person name="Dick G.J."/>
        </authorList>
    </citation>
    <scope>NUCLEOTIDE SEQUENCE [LARGE SCALE GENOMIC DNA]</scope>
    <source>
        <strain evidence="5">DG_26</strain>
    </source>
</reference>
<dbReference type="InterPro" id="IPR017900">
    <property type="entry name" value="4Fe4S_Fe_S_CS"/>
</dbReference>
<feature type="domain" description="4Fe-4S ferredoxin-type" evidence="4">
    <location>
        <begin position="59"/>
        <end position="88"/>
    </location>
</feature>
<name>A0A0S7WHP7_UNCT6</name>
<dbReference type="PROSITE" id="PS51379">
    <property type="entry name" value="4FE4S_FER_2"/>
    <property type="match status" value="1"/>
</dbReference>
<dbReference type="GO" id="GO:0046872">
    <property type="term" value="F:metal ion binding"/>
    <property type="evidence" value="ECO:0007669"/>
    <property type="project" value="UniProtKB-KW"/>
</dbReference>
<evidence type="ECO:0000313" key="5">
    <source>
        <dbReference type="EMBL" id="KPJ49449.1"/>
    </source>
</evidence>
<evidence type="ECO:0000256" key="1">
    <source>
        <dbReference type="ARBA" id="ARBA00022723"/>
    </source>
</evidence>
<gene>
    <name evidence="5" type="ORF">AMJ40_05465</name>
</gene>
<dbReference type="SUPFAM" id="SSF54862">
    <property type="entry name" value="4Fe-4S ferredoxins"/>
    <property type="match status" value="1"/>
</dbReference>
<dbReference type="EMBL" id="LIZT01000058">
    <property type="protein sequence ID" value="KPJ49449.1"/>
    <property type="molecule type" value="Genomic_DNA"/>
</dbReference>
<keyword evidence="2" id="KW-0408">Iron</keyword>
<accession>A0A0S7WHP7</accession>
<dbReference type="PROSITE" id="PS00198">
    <property type="entry name" value="4FE4S_FER_1"/>
    <property type="match status" value="1"/>
</dbReference>
<dbReference type="AlphaFoldDB" id="A0A0S7WHP7"/>
<sequence length="164" mass="18487">MIEKTGIPTQEDLERISPCKDRFRKGGCAVLECFQEIPCDPCVDACPRGAIRIEGNINNIPVLDFDKCNGCGLCVSRCPGIAIFVVNWNYSEKEGLVMIPYEFLPLPKKGDIVDGLDRTGRKVCDARVVRVLNREAQDRTAIISLAVPKEYVMRVRNIRMRKSR</sequence>
<keyword evidence="3" id="KW-0411">Iron-sulfur</keyword>
<evidence type="ECO:0000256" key="2">
    <source>
        <dbReference type="ARBA" id="ARBA00023004"/>
    </source>
</evidence>
<dbReference type="Proteomes" id="UP000051124">
    <property type="component" value="Unassembled WGS sequence"/>
</dbReference>